<name>A0A5F8GVX7_MONDO</name>
<proteinExistence type="inferred from homology"/>
<protein>
    <submittedName>
        <fullName evidence="3">Uncharacterized protein</fullName>
    </submittedName>
</protein>
<dbReference type="Bgee" id="ENSMODG00000042950">
    <property type="expression patterns" value="Expressed in blood and 11 other cell types or tissues"/>
</dbReference>
<reference evidence="3 4" key="1">
    <citation type="journal article" date="2007" name="Nature">
        <title>Genome of the marsupial Monodelphis domestica reveals innovation in non-coding sequences.</title>
        <authorList>
            <person name="Mikkelsen T.S."/>
            <person name="Wakefield M.J."/>
            <person name="Aken B."/>
            <person name="Amemiya C.T."/>
            <person name="Chang J.L."/>
            <person name="Duke S."/>
            <person name="Garber M."/>
            <person name="Gentles A.J."/>
            <person name="Goodstadt L."/>
            <person name="Heger A."/>
            <person name="Jurka J."/>
            <person name="Kamal M."/>
            <person name="Mauceli E."/>
            <person name="Searle S.M."/>
            <person name="Sharpe T."/>
            <person name="Baker M.L."/>
            <person name="Batzer M.A."/>
            <person name="Benos P.V."/>
            <person name="Belov K."/>
            <person name="Clamp M."/>
            <person name="Cook A."/>
            <person name="Cuff J."/>
            <person name="Das R."/>
            <person name="Davidow L."/>
            <person name="Deakin J.E."/>
            <person name="Fazzari M.J."/>
            <person name="Glass J.L."/>
            <person name="Grabherr M."/>
            <person name="Greally J.M."/>
            <person name="Gu W."/>
            <person name="Hore T.A."/>
            <person name="Huttley G.A."/>
            <person name="Kleber M."/>
            <person name="Jirtle R.L."/>
            <person name="Koina E."/>
            <person name="Lee J.T."/>
            <person name="Mahony S."/>
            <person name="Marra M.A."/>
            <person name="Miller R.D."/>
            <person name="Nicholls R.D."/>
            <person name="Oda M."/>
            <person name="Papenfuss A.T."/>
            <person name="Parra Z.E."/>
            <person name="Pollock D.D."/>
            <person name="Ray D.A."/>
            <person name="Schein J.E."/>
            <person name="Speed T.P."/>
            <person name="Thompson K."/>
            <person name="VandeBerg J.L."/>
            <person name="Wade C.M."/>
            <person name="Walker J.A."/>
            <person name="Waters P.D."/>
            <person name="Webber C."/>
            <person name="Weidman J.R."/>
            <person name="Xie X."/>
            <person name="Zody M.C."/>
            <person name="Baldwin J."/>
            <person name="Abdouelleil A."/>
            <person name="Abdulkadir J."/>
            <person name="Abebe A."/>
            <person name="Abera B."/>
            <person name="Abreu J."/>
            <person name="Acer S.C."/>
            <person name="Aftuck L."/>
            <person name="Alexander A."/>
            <person name="An P."/>
            <person name="Anderson E."/>
            <person name="Anderson S."/>
            <person name="Arachi H."/>
            <person name="Azer M."/>
            <person name="Bachantsang P."/>
            <person name="Barry A."/>
            <person name="Bayul T."/>
            <person name="Berlin A."/>
            <person name="Bessette D."/>
            <person name="Bloom T."/>
            <person name="Bloom T."/>
            <person name="Boguslavskiy L."/>
            <person name="Bonnet C."/>
            <person name="Boukhgalter B."/>
            <person name="Bourzgui I."/>
            <person name="Brown A."/>
            <person name="Cahill P."/>
            <person name="Channer S."/>
            <person name="Cheshatsang Y."/>
            <person name="Chuda L."/>
            <person name="Citroen M."/>
            <person name="Collymore A."/>
            <person name="Cooke P."/>
            <person name="Costello M."/>
            <person name="D'Aco K."/>
            <person name="Daza R."/>
            <person name="De Haan G."/>
            <person name="DeGray S."/>
            <person name="DeMaso C."/>
            <person name="Dhargay N."/>
            <person name="Dooley K."/>
            <person name="Dooley E."/>
            <person name="Doricent M."/>
            <person name="Dorje P."/>
            <person name="Dorjee K."/>
            <person name="Dupes A."/>
            <person name="Elong R."/>
            <person name="Falk J."/>
            <person name="Farina A."/>
            <person name="Faro S."/>
            <person name="Ferguson D."/>
            <person name="Fisher S."/>
            <person name="Foley C.D."/>
            <person name="Franke A."/>
            <person name="Friedrich D."/>
            <person name="Gadbois L."/>
            <person name="Gearin G."/>
            <person name="Gearin C.R."/>
            <person name="Giannoukos G."/>
            <person name="Goode T."/>
            <person name="Graham J."/>
            <person name="Grandbois E."/>
            <person name="Grewal S."/>
            <person name="Gyaltsen K."/>
            <person name="Hafez N."/>
            <person name="Hagos B."/>
            <person name="Hall J."/>
            <person name="Henson C."/>
            <person name="Hollinger A."/>
            <person name="Honan T."/>
            <person name="Huard M.D."/>
            <person name="Hughes L."/>
            <person name="Hurhula B."/>
            <person name="Husby M.E."/>
            <person name="Kamat A."/>
            <person name="Kanga B."/>
            <person name="Kashin S."/>
            <person name="Khazanovich D."/>
            <person name="Kisner P."/>
            <person name="Lance K."/>
            <person name="Lara M."/>
            <person name="Lee W."/>
            <person name="Lennon N."/>
            <person name="Letendre F."/>
            <person name="LeVine R."/>
            <person name="Lipovsky A."/>
            <person name="Liu X."/>
            <person name="Liu J."/>
            <person name="Liu S."/>
            <person name="Lokyitsang T."/>
            <person name="Lokyitsang Y."/>
            <person name="Lubonja R."/>
            <person name="Lui A."/>
            <person name="MacDonald P."/>
            <person name="Magnisalis V."/>
            <person name="Maru K."/>
            <person name="Matthews C."/>
            <person name="McCusker W."/>
            <person name="McDonough S."/>
            <person name="Mehta T."/>
            <person name="Meldrim J."/>
            <person name="Meneus L."/>
            <person name="Mihai O."/>
            <person name="Mihalev A."/>
            <person name="Mihova T."/>
            <person name="Mittelman R."/>
            <person name="Mlenga V."/>
            <person name="Montmayeur A."/>
            <person name="Mulrain L."/>
            <person name="Navidi A."/>
            <person name="Naylor J."/>
            <person name="Negash T."/>
            <person name="Nguyen T."/>
            <person name="Nguyen N."/>
            <person name="Nicol R."/>
            <person name="Norbu C."/>
            <person name="Norbu N."/>
            <person name="Novod N."/>
            <person name="O'Neill B."/>
            <person name="Osman S."/>
            <person name="Markiewicz E."/>
            <person name="Oyono O.L."/>
            <person name="Patti C."/>
            <person name="Phunkhang P."/>
            <person name="Pierre F."/>
            <person name="Priest M."/>
            <person name="Raghuraman S."/>
            <person name="Rege F."/>
            <person name="Reyes R."/>
            <person name="Rise C."/>
            <person name="Rogov P."/>
            <person name="Ross K."/>
            <person name="Ryan E."/>
            <person name="Settipalli S."/>
            <person name="Shea T."/>
            <person name="Sherpa N."/>
            <person name="Shi L."/>
            <person name="Shih D."/>
            <person name="Sparrow T."/>
            <person name="Spaulding J."/>
            <person name="Stalker J."/>
            <person name="Stange-Thomann N."/>
            <person name="Stavropoulos S."/>
            <person name="Stone C."/>
            <person name="Strader C."/>
            <person name="Tesfaye S."/>
            <person name="Thomson T."/>
            <person name="Thoulutsang Y."/>
            <person name="Thoulutsang D."/>
            <person name="Topham K."/>
            <person name="Topping I."/>
            <person name="Tsamla T."/>
            <person name="Vassiliev H."/>
            <person name="Vo A."/>
            <person name="Wangchuk T."/>
            <person name="Wangdi T."/>
            <person name="Weiand M."/>
            <person name="Wilkinson J."/>
            <person name="Wilson A."/>
            <person name="Yadav S."/>
            <person name="Young G."/>
            <person name="Yu Q."/>
            <person name="Zembek L."/>
            <person name="Zhong D."/>
            <person name="Zimmer A."/>
            <person name="Zwirko Z."/>
            <person name="Jaffe D.B."/>
            <person name="Alvarez P."/>
            <person name="Brockman W."/>
            <person name="Butler J."/>
            <person name="Chin C."/>
            <person name="Gnerre S."/>
            <person name="MacCallum I."/>
            <person name="Graves J.A."/>
            <person name="Ponting C.P."/>
            <person name="Breen M."/>
            <person name="Samollow P.B."/>
            <person name="Lander E.S."/>
            <person name="Lindblad-Toh K."/>
        </authorList>
    </citation>
    <scope>NUCLEOTIDE SEQUENCE [LARGE SCALE GENOMIC DNA]</scope>
</reference>
<dbReference type="STRING" id="13616.ENSMODP00000051700"/>
<reference evidence="3" key="3">
    <citation type="submission" date="2025-09" db="UniProtKB">
        <authorList>
            <consortium name="Ensembl"/>
        </authorList>
    </citation>
    <scope>IDENTIFICATION</scope>
</reference>
<dbReference type="GO" id="GO:0005654">
    <property type="term" value="C:nucleoplasm"/>
    <property type="evidence" value="ECO:0000318"/>
    <property type="project" value="GO_Central"/>
</dbReference>
<dbReference type="Ensembl" id="ENSMODT00000078325.1">
    <property type="protein sequence ID" value="ENSMODP00000051700.1"/>
    <property type="gene ID" value="ENSMODG00000042950.1"/>
</dbReference>
<sequence length="233" mass="26232">MADEVRLWNTRPKSLDKYIEDYLSLDEDFRTKLENAIKIIGTFLKDRCFQLSSSGKDAALRSHYVAYLVVFLSNLQSYQDQIGCQSEFINEIKKQLEACQCEHEETFKIKFKKNKRPKVLSFTLRFPGISLSKDFNVLPAFDVLGKKPQIWSLSPPSPVQETLIPTSAFLQSKDSTLGPQAQGLEFLFLSWGMGEASGKRSVDLVSEKRASDSSSYTSCALWSGTTSLCLSVV</sequence>
<dbReference type="GO" id="GO:0060337">
    <property type="term" value="P:type I interferon-mediated signaling pathway"/>
    <property type="evidence" value="ECO:0000318"/>
    <property type="project" value="GO_Central"/>
</dbReference>
<evidence type="ECO:0000313" key="4">
    <source>
        <dbReference type="Proteomes" id="UP000002280"/>
    </source>
</evidence>
<dbReference type="PANTHER" id="PTHR11258:SF13">
    <property type="entry name" value="2'-5'-OLIGOADENYLATE SYNTHASE 1"/>
    <property type="match status" value="1"/>
</dbReference>
<reference evidence="3" key="2">
    <citation type="submission" date="2025-08" db="UniProtKB">
        <authorList>
            <consortium name="Ensembl"/>
        </authorList>
    </citation>
    <scope>IDENTIFICATION</scope>
</reference>
<dbReference type="GO" id="GO:0016020">
    <property type="term" value="C:membrane"/>
    <property type="evidence" value="ECO:0000318"/>
    <property type="project" value="GO_Central"/>
</dbReference>
<dbReference type="Gene3D" id="3.30.460.10">
    <property type="entry name" value="Beta Polymerase, domain 2"/>
    <property type="match status" value="1"/>
</dbReference>
<dbReference type="GO" id="GO:0003725">
    <property type="term" value="F:double-stranded RNA binding"/>
    <property type="evidence" value="ECO:0000318"/>
    <property type="project" value="GO_Central"/>
</dbReference>
<dbReference type="GeneTree" id="ENSGT00510000046406"/>
<dbReference type="SUPFAM" id="SSF81301">
    <property type="entry name" value="Nucleotidyltransferase"/>
    <property type="match status" value="1"/>
</dbReference>
<dbReference type="GO" id="GO:0140374">
    <property type="term" value="P:antiviral innate immune response"/>
    <property type="evidence" value="ECO:0000318"/>
    <property type="project" value="GO_Central"/>
</dbReference>
<evidence type="ECO:0000313" key="3">
    <source>
        <dbReference type="Ensembl" id="ENSMODP00000051700.1"/>
    </source>
</evidence>
<dbReference type="GO" id="GO:0001730">
    <property type="term" value="F:2'-5'-oligoadenylate synthetase activity"/>
    <property type="evidence" value="ECO:0000318"/>
    <property type="project" value="GO_Central"/>
</dbReference>
<accession>A0A5F8GVX7</accession>
<dbReference type="PROSITE" id="PS50152">
    <property type="entry name" value="25A_SYNTH_3"/>
    <property type="match status" value="1"/>
</dbReference>
<dbReference type="InterPro" id="IPR043519">
    <property type="entry name" value="NT_sf"/>
</dbReference>
<evidence type="ECO:0000256" key="2">
    <source>
        <dbReference type="ARBA" id="ARBA00022884"/>
    </source>
</evidence>
<dbReference type="InParanoid" id="A0A5F8GVX7"/>
<keyword evidence="2" id="KW-0694">RNA-binding</keyword>
<dbReference type="GO" id="GO:0045071">
    <property type="term" value="P:negative regulation of viral genome replication"/>
    <property type="evidence" value="ECO:0000318"/>
    <property type="project" value="GO_Central"/>
</dbReference>
<organism evidence="3 4">
    <name type="scientific">Monodelphis domestica</name>
    <name type="common">Gray short-tailed opossum</name>
    <dbReference type="NCBI Taxonomy" id="13616"/>
    <lineage>
        <taxon>Eukaryota</taxon>
        <taxon>Metazoa</taxon>
        <taxon>Chordata</taxon>
        <taxon>Craniata</taxon>
        <taxon>Vertebrata</taxon>
        <taxon>Euteleostomi</taxon>
        <taxon>Mammalia</taxon>
        <taxon>Metatheria</taxon>
        <taxon>Didelphimorphia</taxon>
        <taxon>Didelphidae</taxon>
        <taxon>Monodelphis</taxon>
    </lineage>
</organism>
<evidence type="ECO:0000256" key="1">
    <source>
        <dbReference type="ARBA" id="ARBA00009526"/>
    </source>
</evidence>
<dbReference type="AlphaFoldDB" id="A0A5F8GVX7"/>
<dbReference type="Proteomes" id="UP000002280">
    <property type="component" value="Chromosome 3"/>
</dbReference>
<dbReference type="FunFam" id="3.30.460.10:FF:000007">
    <property type="entry name" value="2'-5'-oligoadenylate synthetase 1"/>
    <property type="match status" value="1"/>
</dbReference>
<keyword evidence="4" id="KW-1185">Reference proteome</keyword>
<dbReference type="PANTHER" id="PTHR11258">
    <property type="entry name" value="2-5 OLIGOADENYLATE SYNTHETASE"/>
    <property type="match status" value="1"/>
</dbReference>
<dbReference type="GO" id="GO:0070106">
    <property type="term" value="P:interleukin-27-mediated signaling pathway"/>
    <property type="evidence" value="ECO:0000318"/>
    <property type="project" value="GO_Central"/>
</dbReference>
<comment type="similarity">
    <text evidence="1">Belongs to the 2-5A synthase family.</text>
</comment>
<dbReference type="GO" id="GO:0005829">
    <property type="term" value="C:cytosol"/>
    <property type="evidence" value="ECO:0000318"/>
    <property type="project" value="GO_Central"/>
</dbReference>